<gene>
    <name evidence="1" type="ORF">NDU88_000790</name>
</gene>
<dbReference type="EMBL" id="JANPWB010000008">
    <property type="protein sequence ID" value="KAJ1160288.1"/>
    <property type="molecule type" value="Genomic_DNA"/>
</dbReference>
<dbReference type="AlphaFoldDB" id="A0AAV7SAN2"/>
<organism evidence="1 2">
    <name type="scientific">Pleurodeles waltl</name>
    <name type="common">Iberian ribbed newt</name>
    <dbReference type="NCBI Taxonomy" id="8319"/>
    <lineage>
        <taxon>Eukaryota</taxon>
        <taxon>Metazoa</taxon>
        <taxon>Chordata</taxon>
        <taxon>Craniata</taxon>
        <taxon>Vertebrata</taxon>
        <taxon>Euteleostomi</taxon>
        <taxon>Amphibia</taxon>
        <taxon>Batrachia</taxon>
        <taxon>Caudata</taxon>
        <taxon>Salamandroidea</taxon>
        <taxon>Salamandridae</taxon>
        <taxon>Pleurodelinae</taxon>
        <taxon>Pleurodeles</taxon>
    </lineage>
</organism>
<protein>
    <submittedName>
        <fullName evidence="1">Uncharacterized protein</fullName>
    </submittedName>
</protein>
<reference evidence="1" key="1">
    <citation type="journal article" date="2022" name="bioRxiv">
        <title>Sequencing and chromosome-scale assembly of the giantPleurodeles waltlgenome.</title>
        <authorList>
            <person name="Brown T."/>
            <person name="Elewa A."/>
            <person name="Iarovenko S."/>
            <person name="Subramanian E."/>
            <person name="Araus A.J."/>
            <person name="Petzold A."/>
            <person name="Susuki M."/>
            <person name="Suzuki K.-i.T."/>
            <person name="Hayashi T."/>
            <person name="Toyoda A."/>
            <person name="Oliveira C."/>
            <person name="Osipova E."/>
            <person name="Leigh N.D."/>
            <person name="Simon A."/>
            <person name="Yun M.H."/>
        </authorList>
    </citation>
    <scope>NUCLEOTIDE SEQUENCE</scope>
    <source>
        <strain evidence="1">20211129_DDA</strain>
        <tissue evidence="1">Liver</tissue>
    </source>
</reference>
<sequence>MARAGARTRVAIPVTPHRIGGTRDPPMATTRHLVHRQQKGKELVAEKGAGALAVLVSFIAKCHAVSGAGSIVNCKNSPQLGRRKRCGSSLVQGFQGMPRMLLSGEAQRPGADPSDGDKFFTSTGCCVSVAAPVLAQSALKPRGVWTGDGGHGETCGRECP</sequence>
<evidence type="ECO:0000313" key="2">
    <source>
        <dbReference type="Proteomes" id="UP001066276"/>
    </source>
</evidence>
<name>A0AAV7SAN2_PLEWA</name>
<accession>A0AAV7SAN2</accession>
<keyword evidence="2" id="KW-1185">Reference proteome</keyword>
<evidence type="ECO:0000313" key="1">
    <source>
        <dbReference type="EMBL" id="KAJ1160288.1"/>
    </source>
</evidence>
<proteinExistence type="predicted"/>
<dbReference type="Proteomes" id="UP001066276">
    <property type="component" value="Chromosome 4_2"/>
</dbReference>
<comment type="caution">
    <text evidence="1">The sequence shown here is derived from an EMBL/GenBank/DDBJ whole genome shotgun (WGS) entry which is preliminary data.</text>
</comment>